<name>A0A5B7IAF0_PORTR</name>
<dbReference type="AlphaFoldDB" id="A0A5B7IAF0"/>
<keyword evidence="3" id="KW-1185">Reference proteome</keyword>
<protein>
    <submittedName>
        <fullName evidence="2">Uncharacterized protein</fullName>
    </submittedName>
</protein>
<gene>
    <name evidence="2" type="ORF">E2C01_073378</name>
</gene>
<accession>A0A5B7IAF0</accession>
<evidence type="ECO:0000256" key="1">
    <source>
        <dbReference type="SAM" id="MobiDB-lite"/>
    </source>
</evidence>
<dbReference type="Proteomes" id="UP000324222">
    <property type="component" value="Unassembled WGS sequence"/>
</dbReference>
<sequence length="78" mass="8107">MALPPLVQCRGCGSVTGGVSLALGWCGLARPGKAMVRDGAPRPQPLTVSGRGSGRCVAPPGQRQYERRHKKCHALSGV</sequence>
<proteinExistence type="predicted"/>
<feature type="region of interest" description="Disordered" evidence="1">
    <location>
        <begin position="37"/>
        <end position="60"/>
    </location>
</feature>
<organism evidence="2 3">
    <name type="scientific">Portunus trituberculatus</name>
    <name type="common">Swimming crab</name>
    <name type="synonym">Neptunus trituberculatus</name>
    <dbReference type="NCBI Taxonomy" id="210409"/>
    <lineage>
        <taxon>Eukaryota</taxon>
        <taxon>Metazoa</taxon>
        <taxon>Ecdysozoa</taxon>
        <taxon>Arthropoda</taxon>
        <taxon>Crustacea</taxon>
        <taxon>Multicrustacea</taxon>
        <taxon>Malacostraca</taxon>
        <taxon>Eumalacostraca</taxon>
        <taxon>Eucarida</taxon>
        <taxon>Decapoda</taxon>
        <taxon>Pleocyemata</taxon>
        <taxon>Brachyura</taxon>
        <taxon>Eubrachyura</taxon>
        <taxon>Portunoidea</taxon>
        <taxon>Portunidae</taxon>
        <taxon>Portuninae</taxon>
        <taxon>Portunus</taxon>
    </lineage>
</organism>
<evidence type="ECO:0000313" key="3">
    <source>
        <dbReference type="Proteomes" id="UP000324222"/>
    </source>
</evidence>
<comment type="caution">
    <text evidence="2">The sequence shown here is derived from an EMBL/GenBank/DDBJ whole genome shotgun (WGS) entry which is preliminary data.</text>
</comment>
<dbReference type="EMBL" id="VSRR010049602">
    <property type="protein sequence ID" value="MPC78876.1"/>
    <property type="molecule type" value="Genomic_DNA"/>
</dbReference>
<evidence type="ECO:0000313" key="2">
    <source>
        <dbReference type="EMBL" id="MPC78876.1"/>
    </source>
</evidence>
<reference evidence="2 3" key="1">
    <citation type="submission" date="2019-05" db="EMBL/GenBank/DDBJ databases">
        <title>Another draft genome of Portunus trituberculatus and its Hox gene families provides insights of decapod evolution.</title>
        <authorList>
            <person name="Jeong J.-H."/>
            <person name="Song I."/>
            <person name="Kim S."/>
            <person name="Choi T."/>
            <person name="Kim D."/>
            <person name="Ryu S."/>
            <person name="Kim W."/>
        </authorList>
    </citation>
    <scope>NUCLEOTIDE SEQUENCE [LARGE SCALE GENOMIC DNA]</scope>
    <source>
        <tissue evidence="2">Muscle</tissue>
    </source>
</reference>